<feature type="non-terminal residue" evidence="3">
    <location>
        <position position="1"/>
    </location>
</feature>
<keyword evidence="2" id="KW-0472">Membrane</keyword>
<keyword evidence="2" id="KW-1133">Transmembrane helix</keyword>
<comment type="caution">
    <text evidence="3">The sequence shown here is derived from an EMBL/GenBank/DDBJ whole genome shotgun (WGS) entry which is preliminary data.</text>
</comment>
<gene>
    <name evidence="3" type="ORF">LCGC14_3130980</name>
</gene>
<organism evidence="3">
    <name type="scientific">marine sediment metagenome</name>
    <dbReference type="NCBI Taxonomy" id="412755"/>
    <lineage>
        <taxon>unclassified sequences</taxon>
        <taxon>metagenomes</taxon>
        <taxon>ecological metagenomes</taxon>
    </lineage>
</organism>
<feature type="region of interest" description="Disordered" evidence="1">
    <location>
        <begin position="63"/>
        <end position="87"/>
    </location>
</feature>
<proteinExistence type="predicted"/>
<reference evidence="3" key="1">
    <citation type="journal article" date="2015" name="Nature">
        <title>Complex archaea that bridge the gap between prokaryotes and eukaryotes.</title>
        <authorList>
            <person name="Spang A."/>
            <person name="Saw J.H."/>
            <person name="Jorgensen S.L."/>
            <person name="Zaremba-Niedzwiedzka K."/>
            <person name="Martijn J."/>
            <person name="Lind A.E."/>
            <person name="van Eijk R."/>
            <person name="Schleper C."/>
            <person name="Guy L."/>
            <person name="Ettema T.J."/>
        </authorList>
    </citation>
    <scope>NUCLEOTIDE SEQUENCE</scope>
</reference>
<dbReference type="EMBL" id="LAZR01068330">
    <property type="protein sequence ID" value="KKK49841.1"/>
    <property type="molecule type" value="Genomic_DNA"/>
</dbReference>
<evidence type="ECO:0000256" key="1">
    <source>
        <dbReference type="SAM" id="MobiDB-lite"/>
    </source>
</evidence>
<name>A0A0F8YP16_9ZZZZ</name>
<sequence>SYAMQLPRWTLNRKRIALVLGVTLVGSGIISVGFLVFGGGDSPDPPAVYNDSRRSPDSLLARLQVTPTPSPTPSPTNTPQPTQEPAPVVAEAVSPLPPERGLTAAEVIECEFGQFDGWDDAFNLRPYGFTPFPTSLTLTTDPVACEAIWLTAYGDGYSRGMNDKCGLISDYIEVASPQELEVCSLEAPPPPTPAPYVPNLQSPGEAIIFAIGWMCCEYGATIAVAVDNPRLYYSDLWAFPQDCIAEFDINYIWWVVQCEATEIDCFGFGCAIRYTTKPMCVSDLDHDVVPCGHLYGF</sequence>
<protein>
    <submittedName>
        <fullName evidence="3">Uncharacterized protein</fullName>
    </submittedName>
</protein>
<feature type="transmembrane region" description="Helical" evidence="2">
    <location>
        <begin position="16"/>
        <end position="37"/>
    </location>
</feature>
<evidence type="ECO:0000256" key="2">
    <source>
        <dbReference type="SAM" id="Phobius"/>
    </source>
</evidence>
<feature type="compositionally biased region" description="Pro residues" evidence="1">
    <location>
        <begin position="68"/>
        <end position="84"/>
    </location>
</feature>
<accession>A0A0F8YP16</accession>
<evidence type="ECO:0000313" key="3">
    <source>
        <dbReference type="EMBL" id="KKK49841.1"/>
    </source>
</evidence>
<dbReference type="AlphaFoldDB" id="A0A0F8YP16"/>
<keyword evidence="2" id="KW-0812">Transmembrane</keyword>